<keyword evidence="2" id="KW-0378">Hydrolase</keyword>
<keyword evidence="3" id="KW-0326">Glycosidase</keyword>
<gene>
    <name evidence="7" type="ORF">AXE80_08055</name>
</gene>
<dbReference type="InterPro" id="IPR026444">
    <property type="entry name" value="Secre_tail"/>
</dbReference>
<reference evidence="7 8" key="1">
    <citation type="submission" date="2016-02" db="EMBL/GenBank/DDBJ databases">
        <authorList>
            <person name="Wen L."/>
            <person name="He K."/>
            <person name="Yang H."/>
        </authorList>
    </citation>
    <scope>NUCLEOTIDE SEQUENCE [LARGE SCALE GENOMIC DNA]</scope>
    <source>
        <strain evidence="7 8">CZ1127</strain>
    </source>
</reference>
<evidence type="ECO:0000259" key="6">
    <source>
        <dbReference type="Pfam" id="PF18962"/>
    </source>
</evidence>
<evidence type="ECO:0000259" key="5">
    <source>
        <dbReference type="Pfam" id="PF02449"/>
    </source>
</evidence>
<proteinExistence type="predicted"/>
<feature type="domain" description="Glycoside hydrolase family 42 N-terminal" evidence="5">
    <location>
        <begin position="300"/>
        <end position="412"/>
    </location>
</feature>
<feature type="chain" id="PRO_5008532482" description="Glycoside hydrolase family 42 N-terminal domain-containing protein" evidence="4">
    <location>
        <begin position="24"/>
        <end position="1019"/>
    </location>
</feature>
<dbReference type="STRING" id="1790137.AXE80_08055"/>
<dbReference type="InterPro" id="IPR013529">
    <property type="entry name" value="Glyco_hydro_42_N"/>
</dbReference>
<dbReference type="KEGG" id="wfu:AXE80_08055"/>
<dbReference type="GO" id="GO:0009341">
    <property type="term" value="C:beta-galactosidase complex"/>
    <property type="evidence" value="ECO:0007669"/>
    <property type="project" value="InterPro"/>
</dbReference>
<dbReference type="NCBIfam" id="TIGR04183">
    <property type="entry name" value="Por_Secre_tail"/>
    <property type="match status" value="1"/>
</dbReference>
<keyword evidence="8" id="KW-1185">Reference proteome</keyword>
<dbReference type="RefSeq" id="WP_068826139.1">
    <property type="nucleotide sequence ID" value="NZ_CP014224.1"/>
</dbReference>
<keyword evidence="1 4" id="KW-0732">Signal</keyword>
<dbReference type="Proteomes" id="UP000092967">
    <property type="component" value="Chromosome"/>
</dbReference>
<dbReference type="Pfam" id="PF02449">
    <property type="entry name" value="Glyco_hydro_42"/>
    <property type="match status" value="1"/>
</dbReference>
<protein>
    <recommendedName>
        <fullName evidence="9">Glycoside hydrolase family 42 N-terminal domain-containing protein</fullName>
    </recommendedName>
</protein>
<organism evidence="7 8">
    <name type="scientific">Wenyingzhuangia fucanilytica</name>
    <dbReference type="NCBI Taxonomy" id="1790137"/>
    <lineage>
        <taxon>Bacteria</taxon>
        <taxon>Pseudomonadati</taxon>
        <taxon>Bacteroidota</taxon>
        <taxon>Flavobacteriia</taxon>
        <taxon>Flavobacteriales</taxon>
        <taxon>Flavobacteriaceae</taxon>
        <taxon>Wenyingzhuangia</taxon>
    </lineage>
</organism>
<dbReference type="Gene3D" id="3.40.50.880">
    <property type="match status" value="1"/>
</dbReference>
<name>A0A1B1Y645_9FLAO</name>
<dbReference type="AlphaFoldDB" id="A0A1B1Y645"/>
<accession>A0A1B1Y645</accession>
<dbReference type="CDD" id="cd03143">
    <property type="entry name" value="A4_beta-galactosidase_middle_domain"/>
    <property type="match status" value="1"/>
</dbReference>
<dbReference type="SUPFAM" id="SSF51445">
    <property type="entry name" value="(Trans)glycosidases"/>
    <property type="match status" value="1"/>
</dbReference>
<dbReference type="Gene3D" id="3.20.20.80">
    <property type="entry name" value="Glycosidases"/>
    <property type="match status" value="1"/>
</dbReference>
<evidence type="ECO:0000313" key="8">
    <source>
        <dbReference type="Proteomes" id="UP000092967"/>
    </source>
</evidence>
<evidence type="ECO:0000256" key="2">
    <source>
        <dbReference type="ARBA" id="ARBA00022801"/>
    </source>
</evidence>
<dbReference type="Gene3D" id="2.60.120.260">
    <property type="entry name" value="Galactose-binding domain-like"/>
    <property type="match status" value="1"/>
</dbReference>
<dbReference type="EMBL" id="CP014224">
    <property type="protein sequence ID" value="ANW96233.1"/>
    <property type="molecule type" value="Genomic_DNA"/>
</dbReference>
<feature type="signal peptide" evidence="4">
    <location>
        <begin position="1"/>
        <end position="23"/>
    </location>
</feature>
<dbReference type="GO" id="GO:0004565">
    <property type="term" value="F:beta-galactosidase activity"/>
    <property type="evidence" value="ECO:0007669"/>
    <property type="project" value="InterPro"/>
</dbReference>
<evidence type="ECO:0000256" key="1">
    <source>
        <dbReference type="ARBA" id="ARBA00022729"/>
    </source>
</evidence>
<dbReference type="Pfam" id="PF18962">
    <property type="entry name" value="Por_Secre_tail"/>
    <property type="match status" value="1"/>
</dbReference>
<evidence type="ECO:0008006" key="9">
    <source>
        <dbReference type="Google" id="ProtNLM"/>
    </source>
</evidence>
<dbReference type="GO" id="GO:0005975">
    <property type="term" value="P:carbohydrate metabolic process"/>
    <property type="evidence" value="ECO:0007669"/>
    <property type="project" value="InterPro"/>
</dbReference>
<dbReference type="InterPro" id="IPR029062">
    <property type="entry name" value="Class_I_gatase-like"/>
</dbReference>
<dbReference type="InterPro" id="IPR017853">
    <property type="entry name" value="GH"/>
</dbReference>
<sequence>MKIKLQQKNFLIVLFLLTTMVRAQTLTQQAKVKIDTLNALISIAELKGIDVLKEKTTVRTAEVFLKYANWDENNITENTTYFELVARYKDNAAEMANLLPDFERTEINIMLQDAIDYLKLLNAGTVKRKASPHINWEQVTHQGDRLVYQGKSVFLADYTWKPSVDSLTEFHGNQDGFFLTPSYVTDKNGTIRNNIASELSSKPNGSTGFIFLNNKNVPNWAEQEYGLGFKMREDTYTNYDIDNPGAKEMMGMLLAGTVPNMADKKYSELGYMLCNEPHFFTQKDGDKLAWASGPVSSYSIEKFKTWLGNKHGSIQSLNNLWGTSFTSFNDVTIDIPIDVSLKGTPMWYDWAYFNMYRVTEWYTWLKSKIREYDTDAKVHLKIMPNLWTENERIHGIDFETLTTLSDIIGNDSGSENSPMWGGPYEWETHYAFDWRELCMGFDFMKSVSPEKITYNTEVHYLSTGKSRNLYQDPMYARATFWLAHVYAMTASQTWFWARQVDGSIRPNAGKGYGGSNNQQPRIVNEVASTMIDLNAYSDEIMEMQRLRKPIRIFYSKTSAINKSNHMDDLFELYEAMHFDGIPIGFATKDIINAQDANLWDVILVHETEFATEDEIAALQDYLDNGGTIIIDNISLQKNEYGQTSLSTLQVSSGTIINASTISSIKSQAYSILNSKNRFPAVTINETNSQGIKTCVWRCVQNNAGKQVISVVNLGKTASTLTIGLKGASEVYCKDLLKGIPVTTTPTLQPNEVYFVEVSETSYDESIEEYYEFEKADAETPGVIEPNPTGNAASTGWFFQHQNFSFSDEEKAFGDYSLKFDSSVGSETAYQAQGGGNTSPAGSKLNLAAGTYTAKLAVYIDNNSPSKVQTNIASPFKAITWNLSGLSTGTWHYLSQEVTLSETIASKLTFKILDSDIGTKPSVLYFDNLEFTEGSLSSKIINNDIKLMVSPNPSTGNVLIEVPDDFRYDIEVYNVLGSKVKTIENVSNPLSVSLENLGKGVFFFKTAYQGKTIVKRIIIN</sequence>
<evidence type="ECO:0000313" key="7">
    <source>
        <dbReference type="EMBL" id="ANW96233.1"/>
    </source>
</evidence>
<feature type="domain" description="Secretion system C-terminal sorting" evidence="6">
    <location>
        <begin position="949"/>
        <end position="1018"/>
    </location>
</feature>
<evidence type="ECO:0000256" key="4">
    <source>
        <dbReference type="SAM" id="SignalP"/>
    </source>
</evidence>
<evidence type="ECO:0000256" key="3">
    <source>
        <dbReference type="ARBA" id="ARBA00023295"/>
    </source>
</evidence>